<dbReference type="GO" id="GO:0046872">
    <property type="term" value="F:metal ion binding"/>
    <property type="evidence" value="ECO:0007669"/>
    <property type="project" value="UniProtKB-KW"/>
</dbReference>
<keyword evidence="9" id="KW-0694">RNA-binding</keyword>
<sequence>MTSWLHEKRLEAVEAILCRSGAARVLDLGCGDGDLFVRLAEDPRYRELVGVDICRASLDRLRQRLAVDNCRTCRIELRWASMIEPPADLAGFDCAILVETIEHLDPGHMSKLEQAVFHRMRPRMVVITTPNADFNPLLGVPPNRRRHPGHRFEWGRTKFRRWCGRAAEAAGYDVDVDDIAGHHPDLGGASQMAVFRLAGADARARPA</sequence>
<organism evidence="14 15">
    <name type="scientific">Halovulum dunhuangense</name>
    <dbReference type="NCBI Taxonomy" id="1505036"/>
    <lineage>
        <taxon>Bacteria</taxon>
        <taxon>Pseudomonadati</taxon>
        <taxon>Pseudomonadota</taxon>
        <taxon>Alphaproteobacteria</taxon>
        <taxon>Rhodobacterales</taxon>
        <taxon>Paracoccaceae</taxon>
        <taxon>Halovulum</taxon>
    </lineage>
</organism>
<dbReference type="EC" id="2.1.1.386" evidence="11"/>
<keyword evidence="4 14" id="KW-0489">Methyltransferase</keyword>
<evidence type="ECO:0000256" key="9">
    <source>
        <dbReference type="ARBA" id="ARBA00022884"/>
    </source>
</evidence>
<comment type="catalytic activity">
    <reaction evidence="12">
        <text>small RNA 3'-end nucleotide + S-adenosyl-L-methionine = small RNA 3'-end 2'-O-methylnucleotide + S-adenosyl-L-homocysteine + H(+)</text>
        <dbReference type="Rhea" id="RHEA:37887"/>
        <dbReference type="Rhea" id="RHEA-COMP:10415"/>
        <dbReference type="Rhea" id="RHEA-COMP:10416"/>
        <dbReference type="ChEBI" id="CHEBI:15378"/>
        <dbReference type="ChEBI" id="CHEBI:57856"/>
        <dbReference type="ChEBI" id="CHEBI:59789"/>
        <dbReference type="ChEBI" id="CHEBI:74896"/>
        <dbReference type="ChEBI" id="CHEBI:74898"/>
        <dbReference type="EC" id="2.1.1.386"/>
    </reaction>
</comment>
<gene>
    <name evidence="14" type="ORF">HMH01_16815</name>
</gene>
<proteinExistence type="inferred from homology"/>
<comment type="similarity">
    <text evidence="2">Belongs to the methyltransferase superfamily. HEN1 family.</text>
</comment>
<evidence type="ECO:0000256" key="2">
    <source>
        <dbReference type="ARBA" id="ARBA00009026"/>
    </source>
</evidence>
<dbReference type="InterPro" id="IPR029063">
    <property type="entry name" value="SAM-dependent_MTases_sf"/>
</dbReference>
<keyword evidence="7" id="KW-0479">Metal-binding</keyword>
<keyword evidence="5 14" id="KW-0808">Transferase</keyword>
<keyword evidence="10" id="KW-0943">RNA-mediated gene silencing</keyword>
<dbReference type="GO" id="GO:0090486">
    <property type="term" value="F:small RNA 2'-O-methyltransferase activity"/>
    <property type="evidence" value="ECO:0007669"/>
    <property type="project" value="UniProtKB-EC"/>
</dbReference>
<evidence type="ECO:0000313" key="15">
    <source>
        <dbReference type="Proteomes" id="UP000572377"/>
    </source>
</evidence>
<dbReference type="SUPFAM" id="SSF53335">
    <property type="entry name" value="S-adenosyl-L-methionine-dependent methyltransferases"/>
    <property type="match status" value="1"/>
</dbReference>
<dbReference type="GO" id="GO:0003723">
    <property type="term" value="F:RNA binding"/>
    <property type="evidence" value="ECO:0007669"/>
    <property type="project" value="UniProtKB-KW"/>
</dbReference>
<accession>A0A849L7U4</accession>
<name>A0A849L7U4_9RHOB</name>
<evidence type="ECO:0000256" key="1">
    <source>
        <dbReference type="ARBA" id="ARBA00001946"/>
    </source>
</evidence>
<dbReference type="AlphaFoldDB" id="A0A849L7U4"/>
<dbReference type="InterPro" id="IPR041698">
    <property type="entry name" value="Methyltransf_25"/>
</dbReference>
<reference evidence="14 15" key="1">
    <citation type="submission" date="2020-05" db="EMBL/GenBank/DDBJ databases">
        <title>Gimesia benthica sp. nov., a novel planctomycete isolated from a deep-sea water sample of the Northwest Indian Ocean.</title>
        <authorList>
            <person name="Wang J."/>
            <person name="Ruan C."/>
            <person name="Song L."/>
            <person name="Zhu Y."/>
            <person name="Li A."/>
            <person name="Zheng X."/>
            <person name="Wang L."/>
            <person name="Lu Z."/>
            <person name="Huang Y."/>
            <person name="Du W."/>
            <person name="Zhou Y."/>
            <person name="Huang L."/>
            <person name="Dai X."/>
        </authorList>
    </citation>
    <scope>NUCLEOTIDE SEQUENCE [LARGE SCALE GENOMIC DNA]</scope>
    <source>
        <strain evidence="14 15">YYQ-30</strain>
    </source>
</reference>
<dbReference type="PANTHER" id="PTHR21404:SF3">
    <property type="entry name" value="SMALL RNA 2'-O-METHYLTRANSFERASE"/>
    <property type="match status" value="1"/>
</dbReference>
<feature type="domain" description="Methyltransferase" evidence="13">
    <location>
        <begin position="25"/>
        <end position="122"/>
    </location>
</feature>
<evidence type="ECO:0000256" key="6">
    <source>
        <dbReference type="ARBA" id="ARBA00022691"/>
    </source>
</evidence>
<evidence type="ECO:0000313" key="14">
    <source>
        <dbReference type="EMBL" id="NNU82101.1"/>
    </source>
</evidence>
<evidence type="ECO:0000256" key="7">
    <source>
        <dbReference type="ARBA" id="ARBA00022723"/>
    </source>
</evidence>
<dbReference type="InterPro" id="IPR026610">
    <property type="entry name" value="Hen1"/>
</dbReference>
<protein>
    <recommendedName>
        <fullName evidence="3">Small RNA 2'-O-methyltransferase</fullName>
        <ecNumber evidence="11">2.1.1.386</ecNumber>
    </recommendedName>
</protein>
<evidence type="ECO:0000256" key="4">
    <source>
        <dbReference type="ARBA" id="ARBA00022603"/>
    </source>
</evidence>
<comment type="caution">
    <text evidence="14">The sequence shown here is derived from an EMBL/GenBank/DDBJ whole genome shotgun (WGS) entry which is preliminary data.</text>
</comment>
<keyword evidence="8" id="KW-0460">Magnesium</keyword>
<dbReference type="Pfam" id="PF13649">
    <property type="entry name" value="Methyltransf_25"/>
    <property type="match status" value="1"/>
</dbReference>
<evidence type="ECO:0000256" key="10">
    <source>
        <dbReference type="ARBA" id="ARBA00023158"/>
    </source>
</evidence>
<dbReference type="EMBL" id="JABFBC010000005">
    <property type="protein sequence ID" value="NNU82101.1"/>
    <property type="molecule type" value="Genomic_DNA"/>
</dbReference>
<dbReference type="Gene3D" id="3.40.50.150">
    <property type="entry name" value="Vaccinia Virus protein VP39"/>
    <property type="match status" value="1"/>
</dbReference>
<dbReference type="CDD" id="cd02440">
    <property type="entry name" value="AdoMet_MTases"/>
    <property type="match status" value="1"/>
</dbReference>
<keyword evidence="6" id="KW-0949">S-adenosyl-L-methionine</keyword>
<evidence type="ECO:0000256" key="3">
    <source>
        <dbReference type="ARBA" id="ARBA00021330"/>
    </source>
</evidence>
<evidence type="ECO:0000256" key="5">
    <source>
        <dbReference type="ARBA" id="ARBA00022679"/>
    </source>
</evidence>
<dbReference type="PANTHER" id="PTHR21404">
    <property type="entry name" value="HEN1"/>
    <property type="match status" value="1"/>
</dbReference>
<evidence type="ECO:0000256" key="11">
    <source>
        <dbReference type="ARBA" id="ARBA00035025"/>
    </source>
</evidence>
<keyword evidence="15" id="KW-1185">Reference proteome</keyword>
<dbReference type="Proteomes" id="UP000572377">
    <property type="component" value="Unassembled WGS sequence"/>
</dbReference>
<comment type="cofactor">
    <cofactor evidence="1">
        <name>Mg(2+)</name>
        <dbReference type="ChEBI" id="CHEBI:18420"/>
    </cofactor>
</comment>
<evidence type="ECO:0000259" key="13">
    <source>
        <dbReference type="Pfam" id="PF13649"/>
    </source>
</evidence>
<evidence type="ECO:0000256" key="12">
    <source>
        <dbReference type="ARBA" id="ARBA00048418"/>
    </source>
</evidence>
<dbReference type="RefSeq" id="WP_171326963.1">
    <property type="nucleotide sequence ID" value="NZ_JABFBC010000005.1"/>
</dbReference>
<dbReference type="GO" id="GO:0031047">
    <property type="term" value="P:regulatory ncRNA-mediated gene silencing"/>
    <property type="evidence" value="ECO:0007669"/>
    <property type="project" value="UniProtKB-KW"/>
</dbReference>
<dbReference type="GO" id="GO:0001510">
    <property type="term" value="P:RNA methylation"/>
    <property type="evidence" value="ECO:0007669"/>
    <property type="project" value="InterPro"/>
</dbReference>
<evidence type="ECO:0000256" key="8">
    <source>
        <dbReference type="ARBA" id="ARBA00022842"/>
    </source>
</evidence>